<gene>
    <name evidence="2" type="ORF">LOC71_08005</name>
</gene>
<protein>
    <submittedName>
        <fullName evidence="2">PAS domain-containing protein</fullName>
    </submittedName>
</protein>
<evidence type="ECO:0000259" key="1">
    <source>
        <dbReference type="PROSITE" id="PS50112"/>
    </source>
</evidence>
<dbReference type="SUPFAM" id="SSF55785">
    <property type="entry name" value="PYP-like sensor domain (PAS domain)"/>
    <property type="match status" value="1"/>
</dbReference>
<proteinExistence type="predicted"/>
<feature type="domain" description="PAS" evidence="1">
    <location>
        <begin position="26"/>
        <end position="77"/>
    </location>
</feature>
<reference evidence="2" key="1">
    <citation type="submission" date="2021-11" db="EMBL/GenBank/DDBJ databases">
        <title>Genome sequence.</title>
        <authorList>
            <person name="Sun Q."/>
        </authorList>
    </citation>
    <scope>NUCLEOTIDE SEQUENCE</scope>
    <source>
        <strain evidence="2">JC740</strain>
    </source>
</reference>
<dbReference type="Proteomes" id="UP001430306">
    <property type="component" value="Unassembled WGS sequence"/>
</dbReference>
<accession>A0ABS8NF75</accession>
<dbReference type="InterPro" id="IPR013655">
    <property type="entry name" value="PAS_fold_3"/>
</dbReference>
<dbReference type="InterPro" id="IPR000014">
    <property type="entry name" value="PAS"/>
</dbReference>
<sequence>MRRKIQTCIDRERDFGVEELFFSTTDRRGVILSGNDVFVRVSGYDESELIGQPHSKIRHPDMPASVFRVFWDTIQADQPIAAYVKNRAQTGEYYWVMAVATPIVDGYLSVRVKPTSELLPIVSDVYARVLADEQAASDEGLSKDAIIEVGLASLTKELHDLGFADYPALMHHALASEMTRRQDTLKQRKSNSHHWASHAFASGHQSSPISQLANANRECDRNLADMLAELSSLNESNDSFLQSCHTMRQLSASISTVALNAQVAATTRTLEAIAGELAAAEKDTREQIVELLDQVNNVRSSLTTLSFDICVAALQSEIATHFLNQIQITESSSATEHLELLLRQSDEKLQTLFGGLERAENWFQEIAKSTSHLQRNAKILRFIRMAGVTEAALLPPEHAFGGLFDRVKSSITSLLEICETLRTDTQRCESEIRNLNALKTTLSSNLQRVRIEKTSLGTVLS</sequence>
<evidence type="ECO:0000313" key="2">
    <source>
        <dbReference type="EMBL" id="MCC9642214.1"/>
    </source>
</evidence>
<dbReference type="RefSeq" id="WP_230272974.1">
    <property type="nucleotide sequence ID" value="NZ_JAJKFW010000018.1"/>
</dbReference>
<comment type="caution">
    <text evidence="2">The sequence shown here is derived from an EMBL/GenBank/DDBJ whole genome shotgun (WGS) entry which is preliminary data.</text>
</comment>
<dbReference type="InterPro" id="IPR035965">
    <property type="entry name" value="PAS-like_dom_sf"/>
</dbReference>
<dbReference type="Pfam" id="PF08447">
    <property type="entry name" value="PAS_3"/>
    <property type="match status" value="1"/>
</dbReference>
<keyword evidence="3" id="KW-1185">Reference proteome</keyword>
<dbReference type="Gene3D" id="3.30.450.20">
    <property type="entry name" value="PAS domain"/>
    <property type="match status" value="1"/>
</dbReference>
<dbReference type="EMBL" id="JAJKFW010000018">
    <property type="protein sequence ID" value="MCC9642214.1"/>
    <property type="molecule type" value="Genomic_DNA"/>
</dbReference>
<dbReference type="PROSITE" id="PS50112">
    <property type="entry name" value="PAS"/>
    <property type="match status" value="1"/>
</dbReference>
<organism evidence="2 3">
    <name type="scientific">Rhodopirellula halodulae</name>
    <dbReference type="NCBI Taxonomy" id="2894198"/>
    <lineage>
        <taxon>Bacteria</taxon>
        <taxon>Pseudomonadati</taxon>
        <taxon>Planctomycetota</taxon>
        <taxon>Planctomycetia</taxon>
        <taxon>Pirellulales</taxon>
        <taxon>Pirellulaceae</taxon>
        <taxon>Rhodopirellula</taxon>
    </lineage>
</organism>
<evidence type="ECO:0000313" key="3">
    <source>
        <dbReference type="Proteomes" id="UP001430306"/>
    </source>
</evidence>
<dbReference type="CDD" id="cd00130">
    <property type="entry name" value="PAS"/>
    <property type="match status" value="1"/>
</dbReference>
<dbReference type="NCBIfam" id="TIGR00229">
    <property type="entry name" value="sensory_box"/>
    <property type="match status" value="1"/>
</dbReference>
<name>A0ABS8NF75_9BACT</name>